<dbReference type="Gene3D" id="2.130.10.10">
    <property type="entry name" value="YVTN repeat-like/Quinoprotein amine dehydrogenase"/>
    <property type="match status" value="2"/>
</dbReference>
<dbReference type="GO" id="GO:0043022">
    <property type="term" value="F:ribosome binding"/>
    <property type="evidence" value="ECO:0007669"/>
    <property type="project" value="UniProtKB-UniRule"/>
</dbReference>
<dbReference type="GO" id="GO:0003729">
    <property type="term" value="F:mRNA binding"/>
    <property type="evidence" value="ECO:0007669"/>
    <property type="project" value="TreeGrafter"/>
</dbReference>
<dbReference type="GO" id="GO:0000049">
    <property type="term" value="F:tRNA binding"/>
    <property type="evidence" value="ECO:0007669"/>
    <property type="project" value="UniProtKB-UniRule"/>
</dbReference>
<evidence type="ECO:0000256" key="8">
    <source>
        <dbReference type="ARBA" id="ARBA00022917"/>
    </source>
</evidence>
<evidence type="ECO:0000256" key="10">
    <source>
        <dbReference type="PIRNR" id="PIRNR017222"/>
    </source>
</evidence>
<keyword evidence="6" id="KW-0677">Repeat</keyword>
<organism evidence="13 14">
    <name type="scientific">Takifugu bimaculatus</name>
    <dbReference type="NCBI Taxonomy" id="433685"/>
    <lineage>
        <taxon>Eukaryota</taxon>
        <taxon>Metazoa</taxon>
        <taxon>Chordata</taxon>
        <taxon>Craniata</taxon>
        <taxon>Vertebrata</taxon>
        <taxon>Euteleostomi</taxon>
        <taxon>Actinopterygii</taxon>
        <taxon>Neopterygii</taxon>
        <taxon>Teleostei</taxon>
        <taxon>Neoteleostei</taxon>
        <taxon>Acanthomorphata</taxon>
        <taxon>Eupercaria</taxon>
        <taxon>Tetraodontiformes</taxon>
        <taxon>Tetradontoidea</taxon>
        <taxon>Tetraodontidae</taxon>
        <taxon>Takifugu</taxon>
    </lineage>
</organism>
<dbReference type="InterPro" id="IPR013979">
    <property type="entry name" value="TIF_beta_prop-like"/>
</dbReference>
<evidence type="ECO:0000256" key="7">
    <source>
        <dbReference type="ARBA" id="ARBA00022845"/>
    </source>
</evidence>
<dbReference type="FunFam" id="2.130.10.10:FF:000149">
    <property type="entry name" value="Eukaryotic translation initiation factor 2A"/>
    <property type="match status" value="1"/>
</dbReference>
<feature type="region of interest" description="Disordered" evidence="11">
    <location>
        <begin position="569"/>
        <end position="592"/>
    </location>
</feature>
<evidence type="ECO:0000256" key="6">
    <source>
        <dbReference type="ARBA" id="ARBA00022737"/>
    </source>
</evidence>
<dbReference type="PIRSF" id="PIRSF017222">
    <property type="entry name" value="eIF2A"/>
    <property type="match status" value="1"/>
</dbReference>
<protein>
    <recommendedName>
        <fullName evidence="3 10">Eukaryotic translation initiation factor 2A</fullName>
        <shortName evidence="10">eIF-2A</shortName>
    </recommendedName>
</protein>
<evidence type="ECO:0000256" key="5">
    <source>
        <dbReference type="ARBA" id="ARBA00022574"/>
    </source>
</evidence>
<comment type="similarity">
    <text evidence="2 10">Belongs to the WD repeat EIF2A family.</text>
</comment>
<comment type="function">
    <text evidence="1 10">Functions in the early steps of protein synthesis of a small number of specific mRNAs. Acts by directing the binding of methionyl-tRNAi to 40S ribosomal subunits. In contrast to the eIF-2 complex, it binds methionyl-tRNAi to 40S subunits in a codon-dependent manner, whereas the eIF-2 complex binds methionyl-tRNAi to 40S subunits in a GTP-dependent manner.</text>
</comment>
<evidence type="ECO:0000256" key="4">
    <source>
        <dbReference type="ARBA" id="ARBA00022540"/>
    </source>
</evidence>
<dbReference type="AlphaFoldDB" id="A0A4Z2CAV7"/>
<accession>A0A4Z2CAV7</accession>
<evidence type="ECO:0000256" key="3">
    <source>
        <dbReference type="ARBA" id="ARBA00013819"/>
    </source>
</evidence>
<feature type="compositionally biased region" description="Basic and acidic residues" evidence="11">
    <location>
        <begin position="537"/>
        <end position="550"/>
    </location>
</feature>
<keyword evidence="14" id="KW-1185">Reference proteome</keyword>
<dbReference type="GO" id="GO:0003743">
    <property type="term" value="F:translation initiation factor activity"/>
    <property type="evidence" value="ECO:0007669"/>
    <property type="project" value="UniProtKB-UniRule"/>
</dbReference>
<reference evidence="13 14" key="1">
    <citation type="submission" date="2019-04" db="EMBL/GenBank/DDBJ databases">
        <title>The sequence and de novo assembly of Takifugu bimaculatus genome using PacBio and Hi-C technologies.</title>
        <authorList>
            <person name="Xu P."/>
            <person name="Liu B."/>
            <person name="Zhou Z."/>
        </authorList>
    </citation>
    <scope>NUCLEOTIDE SEQUENCE [LARGE SCALE GENOMIC DNA]</scope>
    <source>
        <strain evidence="13">TB-2018</strain>
        <tissue evidence="13">Muscle</tissue>
    </source>
</reference>
<dbReference type="GO" id="GO:0006417">
    <property type="term" value="P:regulation of translation"/>
    <property type="evidence" value="ECO:0007669"/>
    <property type="project" value="UniProtKB-KW"/>
</dbReference>
<keyword evidence="8 10" id="KW-0648">Protein biosynthesis</keyword>
<evidence type="ECO:0000313" key="14">
    <source>
        <dbReference type="Proteomes" id="UP000516260"/>
    </source>
</evidence>
<feature type="domain" description="Translation initiation factor beta propellor-like" evidence="12">
    <location>
        <begin position="239"/>
        <end position="434"/>
    </location>
</feature>
<dbReference type="PANTHER" id="PTHR13227">
    <property type="entry name" value="EUKARYOTIC TRANSLATION INITIATION FACTOR 2A"/>
    <property type="match status" value="1"/>
</dbReference>
<sequence>MAPPAPLLAVRGSVGTSLLHGPPLCEPHSGFSRDSKASRCLAFSRDGTLFSWCNGQDVAVVKCSDGSVVSRFDLPKTSLLDFSPRGTILVTWQVYSKTPSSPQGEANLQLWDVQSGQLIKALFQKKMEAWCPSWSDGEQLCVRSVNNELHFYENNDFNTIANKLHMQKVSDFKLSPGDQPSKVNTSQNIPRPRRKAVKVWLCFCLQVAVYVPGTKGAPSFVRLYQYPALAGPAAALANKSFFKADKVDMQWNHKGTAVLVTASVDVDKTGASYYGEQTLHYLATNGETAAVQLSKNGPIYDVAWSPNSSQFCVVFGFMPAKATIYNLNCDPVFDFGTGPRNAAYYSPQGHILVLAGFGNLQGQMEVWDLKKYKQVSKPQARDSTHFSWCPDGEHIVTATCSPRLRVSNGFRIWHYTGSVLHKHEVAAGSELWEVCWQPFPEGVFPERAISYQSAPSELGTTQTTVKQAYRPPALRHLPAKPSARLQEEEPPQDLRAGGKVPSKVALKNQKKREAKKAARQEGKAAAAPDPPAAQSRAELHTCEPESDKKMKNIKKKLKAIEQLKEMQASGEVLQKNQVVPGHHRWGTSESLT</sequence>
<proteinExistence type="inferred from homology"/>
<dbReference type="EMBL" id="SWLE01000003">
    <property type="protein sequence ID" value="TNN01377.1"/>
    <property type="molecule type" value="Genomic_DNA"/>
</dbReference>
<evidence type="ECO:0000256" key="1">
    <source>
        <dbReference type="ARBA" id="ARBA00003993"/>
    </source>
</evidence>
<comment type="caution">
    <text evidence="13">The sequence shown here is derived from an EMBL/GenBank/DDBJ whole genome shotgun (WGS) entry which is preliminary data.</text>
</comment>
<evidence type="ECO:0000256" key="2">
    <source>
        <dbReference type="ARBA" id="ARBA00009573"/>
    </source>
</evidence>
<evidence type="ECO:0000259" key="12">
    <source>
        <dbReference type="Pfam" id="PF08662"/>
    </source>
</evidence>
<dbReference type="Proteomes" id="UP000516260">
    <property type="component" value="Chromosome 11"/>
</dbReference>
<keyword evidence="9" id="KW-0175">Coiled coil</keyword>
<gene>
    <name evidence="13" type="ORF">fugu_010759</name>
</gene>
<feature type="compositionally biased region" description="Polar residues" evidence="11">
    <location>
        <begin position="455"/>
        <end position="466"/>
    </location>
</feature>
<dbReference type="SUPFAM" id="SSF82171">
    <property type="entry name" value="DPP6 N-terminal domain-like"/>
    <property type="match status" value="1"/>
</dbReference>
<evidence type="ECO:0000313" key="13">
    <source>
        <dbReference type="EMBL" id="TNN01377.1"/>
    </source>
</evidence>
<dbReference type="Pfam" id="PF08662">
    <property type="entry name" value="eIF2A"/>
    <property type="match status" value="1"/>
</dbReference>
<keyword evidence="4 10" id="KW-0396">Initiation factor</keyword>
<dbReference type="GO" id="GO:0022627">
    <property type="term" value="C:cytosolic small ribosomal subunit"/>
    <property type="evidence" value="ECO:0007669"/>
    <property type="project" value="TreeGrafter"/>
</dbReference>
<keyword evidence="5" id="KW-0853">WD repeat</keyword>
<evidence type="ECO:0000256" key="11">
    <source>
        <dbReference type="SAM" id="MobiDB-lite"/>
    </source>
</evidence>
<name>A0A4Z2CAV7_9TELE</name>
<evidence type="ECO:0000256" key="9">
    <source>
        <dbReference type="ARBA" id="ARBA00023054"/>
    </source>
</evidence>
<dbReference type="PANTHER" id="PTHR13227:SF0">
    <property type="entry name" value="EUKARYOTIC TRANSLATION INITIATION FACTOR 2A"/>
    <property type="match status" value="1"/>
</dbReference>
<dbReference type="InterPro" id="IPR011387">
    <property type="entry name" value="TIF2A"/>
</dbReference>
<dbReference type="InterPro" id="IPR015943">
    <property type="entry name" value="WD40/YVTN_repeat-like_dom_sf"/>
</dbReference>
<keyword evidence="7 10" id="KW-0810">Translation regulation</keyword>
<feature type="region of interest" description="Disordered" evidence="11">
    <location>
        <begin position="455"/>
        <end position="554"/>
    </location>
</feature>